<dbReference type="Gene3D" id="3.40.470.10">
    <property type="entry name" value="Uracil-DNA glycosylase-like domain"/>
    <property type="match status" value="1"/>
</dbReference>
<dbReference type="STRING" id="692370.A6F68_02296"/>
<protein>
    <recommendedName>
        <fullName evidence="3">Uracil DNA glycosylase superfamily protein</fullName>
    </recommendedName>
</protein>
<dbReference type="KEGG" id="ado:A6F68_02296"/>
<dbReference type="EMBL" id="CP016591">
    <property type="protein sequence ID" value="ANY20796.1"/>
    <property type="molecule type" value="Genomic_DNA"/>
</dbReference>
<evidence type="ECO:0000313" key="2">
    <source>
        <dbReference type="Proteomes" id="UP000092932"/>
    </source>
</evidence>
<reference evidence="1 2" key="1">
    <citation type="submission" date="2016-07" db="EMBL/GenBank/DDBJ databases">
        <title>Complete genome sequence of Altererythrobacter dongtanensis KCTC 22672, a type strain with esterase isolated from tidal flat.</title>
        <authorList>
            <person name="Cheng H."/>
            <person name="Wu Y.-H."/>
            <person name="Zhou P."/>
            <person name="Huo Y.-Y."/>
            <person name="Wang C.-S."/>
            <person name="Xu X.-W."/>
        </authorList>
    </citation>
    <scope>NUCLEOTIDE SEQUENCE [LARGE SCALE GENOMIC DNA]</scope>
    <source>
        <strain evidence="1 2">KCTC 22672</strain>
    </source>
</reference>
<sequence length="244" mass="27016">MLDWWREAGVDAVFRDDPHAWLTDPDAAAEEPIEAPQRRIADEVPPIALEPTIGGPRESWPTDLAAFQRWWLAEPSLDEGGLSPRIAPAGEAGADLMVLVAMPEEMDRETLLSGPHGKLLDGFLRAAGLPGEKVYKAAVLPRHTPLADWAQIERQGMGELLAHHVALVRPKRLLVFGRNILPLCGHDPAQGAQKLRSFNHEGGRVPSLFAAGLERLLGNGQLRARLWQHWLDWTESDTWREADG</sequence>
<evidence type="ECO:0008006" key="3">
    <source>
        <dbReference type="Google" id="ProtNLM"/>
    </source>
</evidence>
<accession>A0A1B2AF92</accession>
<dbReference type="Proteomes" id="UP000092932">
    <property type="component" value="Chromosome"/>
</dbReference>
<name>A0A1B2AF92_9SPHN</name>
<dbReference type="InterPro" id="IPR036895">
    <property type="entry name" value="Uracil-DNA_glycosylase-like_sf"/>
</dbReference>
<keyword evidence="2" id="KW-1185">Reference proteome</keyword>
<dbReference type="SUPFAM" id="SSF52141">
    <property type="entry name" value="Uracil-DNA glycosylase-like"/>
    <property type="match status" value="1"/>
</dbReference>
<evidence type="ECO:0000313" key="1">
    <source>
        <dbReference type="EMBL" id="ANY20796.1"/>
    </source>
</evidence>
<organism evidence="1 2">
    <name type="scientific">Tsuneonella dongtanensis</name>
    <dbReference type="NCBI Taxonomy" id="692370"/>
    <lineage>
        <taxon>Bacteria</taxon>
        <taxon>Pseudomonadati</taxon>
        <taxon>Pseudomonadota</taxon>
        <taxon>Alphaproteobacteria</taxon>
        <taxon>Sphingomonadales</taxon>
        <taxon>Erythrobacteraceae</taxon>
        <taxon>Tsuneonella</taxon>
    </lineage>
</organism>
<proteinExistence type="predicted"/>
<dbReference type="AlphaFoldDB" id="A0A1B2AF92"/>
<gene>
    <name evidence="1" type="ORF">A6F68_02296</name>
</gene>